<keyword evidence="4" id="KW-1185">Reference proteome</keyword>
<evidence type="ECO:0000313" key="4">
    <source>
        <dbReference type="Proteomes" id="UP001268683"/>
    </source>
</evidence>
<dbReference type="EMBL" id="CP123872">
    <property type="protein sequence ID" value="WND03175.1"/>
    <property type="molecule type" value="Genomic_DNA"/>
</dbReference>
<keyword evidence="2" id="KW-0812">Transmembrane</keyword>
<reference evidence="3" key="1">
    <citation type="submission" date="2023-04" db="EMBL/GenBank/DDBJ databases">
        <title>Complete genome sequence of Temperatibacter marinus.</title>
        <authorList>
            <person name="Rong J.-C."/>
            <person name="Yi M.-L."/>
            <person name="Zhao Q."/>
        </authorList>
    </citation>
    <scope>NUCLEOTIDE SEQUENCE</scope>
    <source>
        <strain evidence="3">NBRC 110045</strain>
    </source>
</reference>
<name>A0AA52EI23_9PROT</name>
<evidence type="ECO:0000256" key="1">
    <source>
        <dbReference type="SAM" id="Coils"/>
    </source>
</evidence>
<gene>
    <name evidence="3" type="ORF">QGN29_02185</name>
</gene>
<evidence type="ECO:0000313" key="3">
    <source>
        <dbReference type="EMBL" id="WND03175.1"/>
    </source>
</evidence>
<proteinExistence type="predicted"/>
<dbReference type="RefSeq" id="WP_310799024.1">
    <property type="nucleotide sequence ID" value="NZ_CP123872.1"/>
</dbReference>
<dbReference type="PANTHER" id="PTHR32309">
    <property type="entry name" value="TYROSINE-PROTEIN KINASE"/>
    <property type="match status" value="1"/>
</dbReference>
<feature type="transmembrane region" description="Helical" evidence="2">
    <location>
        <begin position="16"/>
        <end position="34"/>
    </location>
</feature>
<organism evidence="3 4">
    <name type="scientific">Temperatibacter marinus</name>
    <dbReference type="NCBI Taxonomy" id="1456591"/>
    <lineage>
        <taxon>Bacteria</taxon>
        <taxon>Pseudomonadati</taxon>
        <taxon>Pseudomonadota</taxon>
        <taxon>Alphaproteobacteria</taxon>
        <taxon>Kordiimonadales</taxon>
        <taxon>Temperatibacteraceae</taxon>
        <taxon>Temperatibacter</taxon>
    </lineage>
</organism>
<dbReference type="GO" id="GO:0005886">
    <property type="term" value="C:plasma membrane"/>
    <property type="evidence" value="ECO:0007669"/>
    <property type="project" value="TreeGrafter"/>
</dbReference>
<dbReference type="GO" id="GO:0004713">
    <property type="term" value="F:protein tyrosine kinase activity"/>
    <property type="evidence" value="ECO:0007669"/>
    <property type="project" value="TreeGrafter"/>
</dbReference>
<dbReference type="InterPro" id="IPR050445">
    <property type="entry name" value="Bact_polysacc_biosynth/exp"/>
</dbReference>
<dbReference type="Proteomes" id="UP001268683">
    <property type="component" value="Chromosome"/>
</dbReference>
<sequence length="370" mass="41969">MTYFDLGKKYFSSLGNYRFVVFIWLVCLIYYGLYASHRYVPEAQVYVKSGKSMTMEGIPNLSLMAMGVSQASPDLYLLQSYMQSKDMLMIVEEKLNLRAHYTSDTVDFISRLKPWSSDEDFLAYFRDHLSLDVDAQSGIMFVRAEAYDPQYSVKLTELLILEGEKYINKVGQEIANEEVAFVAKEVDRAEAKLEQSKKDILDFQNNNSTLSPEEESLTQLKVIAELRSEVVQARAELKVSQSFLSDNTMEVASLMAKIDAIEEQINILEASATAEGQGSLGAQNSLFQTLKLRLEFATQVYSTTITALEQTRVEAYRKLKHVVRVQNPTTPDEAAYPRIFYNLMTILIVLSLLYGVFAIVIATIKEQRDG</sequence>
<dbReference type="PANTHER" id="PTHR32309:SF13">
    <property type="entry name" value="FERRIC ENTEROBACTIN TRANSPORT PROTEIN FEPE"/>
    <property type="match status" value="1"/>
</dbReference>
<feature type="transmembrane region" description="Helical" evidence="2">
    <location>
        <begin position="339"/>
        <end position="364"/>
    </location>
</feature>
<feature type="coiled-coil region" evidence="1">
    <location>
        <begin position="172"/>
        <end position="206"/>
    </location>
</feature>
<protein>
    <submittedName>
        <fullName evidence="3">Uncharacterized protein</fullName>
    </submittedName>
</protein>
<keyword evidence="1" id="KW-0175">Coiled coil</keyword>
<evidence type="ECO:0000256" key="2">
    <source>
        <dbReference type="SAM" id="Phobius"/>
    </source>
</evidence>
<accession>A0AA52EI23</accession>
<keyword evidence="2" id="KW-0472">Membrane</keyword>
<dbReference type="KEGG" id="tmk:QGN29_02185"/>
<keyword evidence="2" id="KW-1133">Transmembrane helix</keyword>
<dbReference type="AlphaFoldDB" id="A0AA52EI23"/>